<gene>
    <name evidence="2" type="ORF">AS156_30380</name>
</gene>
<dbReference type="Proteomes" id="UP000057737">
    <property type="component" value="Unassembled WGS sequence"/>
</dbReference>
<sequence length="147" mass="15112">MSTDGLAGVNKPGGNYVPVVIHGGLAYVSGQLPRCGEDLLYSGKVGAAVDIKDAQEAAALCADLCISAVSHAAGGEDKIVQVLKVVGYVASAQGFTQQSQVVNGASDRLIERLGERGRHARTSIGVAELPRGAPIELEMVVAVRSQS</sequence>
<dbReference type="AlphaFoldDB" id="A0A125QA90"/>
<dbReference type="InterPro" id="IPR013813">
    <property type="entry name" value="Endoribo_LPSP/chorism_mut-like"/>
</dbReference>
<dbReference type="CDD" id="cd02199">
    <property type="entry name" value="YjgF_YER057c_UK114_like_1"/>
    <property type="match status" value="1"/>
</dbReference>
<dbReference type="PANTHER" id="PTHR43760:SF1">
    <property type="entry name" value="ENDORIBONUCLEASE L-PSP_CHORISMATE MUTASE-LIKE DOMAIN-CONTAINING PROTEIN"/>
    <property type="match status" value="1"/>
</dbReference>
<organism evidence="2 3">
    <name type="scientific">Bradyrhizobium macuxiense</name>
    <dbReference type="NCBI Taxonomy" id="1755647"/>
    <lineage>
        <taxon>Bacteria</taxon>
        <taxon>Pseudomonadati</taxon>
        <taxon>Pseudomonadota</taxon>
        <taxon>Alphaproteobacteria</taxon>
        <taxon>Hyphomicrobiales</taxon>
        <taxon>Nitrobacteraceae</taxon>
        <taxon>Bradyrhizobium</taxon>
    </lineage>
</organism>
<protein>
    <submittedName>
        <fullName evidence="2">LysR family transcriptional regulator</fullName>
    </submittedName>
</protein>
<proteinExistence type="predicted"/>
<dbReference type="PANTHER" id="PTHR43760">
    <property type="entry name" value="ENDORIBONUCLEASE-RELATED"/>
    <property type="match status" value="1"/>
</dbReference>
<keyword evidence="3" id="KW-1185">Reference proteome</keyword>
<accession>A0A125QA90</accession>
<dbReference type="EMBL" id="LNCU01000026">
    <property type="protein sequence ID" value="KWV59735.1"/>
    <property type="molecule type" value="Genomic_DNA"/>
</dbReference>
<dbReference type="OrthoDB" id="9806350at2"/>
<dbReference type="SUPFAM" id="SSF55298">
    <property type="entry name" value="YjgF-like"/>
    <property type="match status" value="1"/>
</dbReference>
<dbReference type="RefSeq" id="WP_066501311.1">
    <property type="nucleotide sequence ID" value="NZ_LNCU01000026.1"/>
</dbReference>
<comment type="caution">
    <text evidence="2">The sequence shown here is derived from an EMBL/GenBank/DDBJ whole genome shotgun (WGS) entry which is preliminary data.</text>
</comment>
<evidence type="ECO:0000313" key="2">
    <source>
        <dbReference type="EMBL" id="KWV59735.1"/>
    </source>
</evidence>
<reference evidence="2 3" key="1">
    <citation type="submission" date="2015-11" db="EMBL/GenBank/DDBJ databases">
        <title>Draft Genome Sequence of the Strain BR 10303 (Bradyrhizobium sp.) isolated from nodules of Centrolobium paraense.</title>
        <authorList>
            <person name="Zelli J.E."/>
            <person name="Simoes-Araujo J.L."/>
            <person name="Barauna A.C."/>
            <person name="Silva K."/>
        </authorList>
    </citation>
    <scope>NUCLEOTIDE SEQUENCE [LARGE SCALE GENOMIC DNA]</scope>
    <source>
        <strain evidence="2 3">BR 10303</strain>
    </source>
</reference>
<dbReference type="Gene3D" id="3.30.1330.40">
    <property type="entry name" value="RutC-like"/>
    <property type="match status" value="1"/>
</dbReference>
<dbReference type="Pfam" id="PF14588">
    <property type="entry name" value="YjgF_endoribonc"/>
    <property type="match status" value="1"/>
</dbReference>
<feature type="domain" description="Endoribonuclease L-PSP/chorismate mutase-like" evidence="1">
    <location>
        <begin position="9"/>
        <end position="122"/>
    </location>
</feature>
<evidence type="ECO:0000259" key="1">
    <source>
        <dbReference type="Pfam" id="PF14588"/>
    </source>
</evidence>
<name>A0A125QA90_9BRAD</name>
<dbReference type="InterPro" id="IPR035959">
    <property type="entry name" value="RutC-like_sf"/>
</dbReference>
<evidence type="ECO:0000313" key="3">
    <source>
        <dbReference type="Proteomes" id="UP000057737"/>
    </source>
</evidence>